<dbReference type="SMART" id="SM00388">
    <property type="entry name" value="HisKA"/>
    <property type="match status" value="1"/>
</dbReference>
<evidence type="ECO:0000256" key="4">
    <source>
        <dbReference type="ARBA" id="ARBA00022553"/>
    </source>
</evidence>
<dbReference type="PRINTS" id="PR00344">
    <property type="entry name" value="BCTRLSENSOR"/>
</dbReference>
<keyword evidence="16" id="KW-1185">Reference proteome</keyword>
<keyword evidence="9" id="KW-0067">ATP-binding</keyword>
<dbReference type="PANTHER" id="PTHR45569:SF1">
    <property type="entry name" value="SENSOR PROTEIN KDPD"/>
    <property type="match status" value="1"/>
</dbReference>
<sequence>MEKVKKIFGDKILLNLLKTACIILICTVISCIFDKYKIKEENIIMMYITGVLMVVLETKKYVWGIISSIICVFTFNFFFTNPTLTFMVEDPNYIITFIMFLIVSFITSTLTSKLQRQVKIAENNVKQTTNTYEMSKSYLNISGVDNIAYNAMKSLYGAHKVKSLIYLVDEYGKLSNPYYLKEQYIDKSIIENNTIAEYCFSNCVSCGPGTSNYSNSKWIYRPIVSSCEVFGVIVMEYGTDGFNKEENIFINTNISQMTLAIEREILYSKQQKTQVEVEKEKLRSNLLRSISHDLRTPLTAIAGSSSFIIDSYDKLDDTTIKSLLEDISNDATWLNKLVENLLNMTRIQDGKLIIEKEMEVIDDIITEAYRRVSKSQKDHRINIKIPEDIVLVPMDGKLIIQVIINLLDNAIKHTPKGTEILLNVYKSNNFINFEVSDNGGGIKKEVLDKIFESFVSVNNLQGDSSRGIGIGLNICNSIIEAHGGEIKGFNNDIGGATFSFKLPI</sequence>
<dbReference type="InterPro" id="IPR003661">
    <property type="entry name" value="HisK_dim/P_dom"/>
</dbReference>
<dbReference type="PROSITE" id="PS51257">
    <property type="entry name" value="PROKAR_LIPOPROTEIN"/>
    <property type="match status" value="1"/>
</dbReference>
<dbReference type="Gene3D" id="1.10.287.130">
    <property type="match status" value="1"/>
</dbReference>
<evidence type="ECO:0000256" key="5">
    <source>
        <dbReference type="ARBA" id="ARBA00022679"/>
    </source>
</evidence>
<dbReference type="RefSeq" id="WP_072832122.1">
    <property type="nucleotide sequence ID" value="NZ_FQXP01000008.1"/>
</dbReference>
<evidence type="ECO:0000259" key="14">
    <source>
        <dbReference type="PROSITE" id="PS50109"/>
    </source>
</evidence>
<dbReference type="Gene3D" id="3.30.450.40">
    <property type="match status" value="1"/>
</dbReference>
<feature type="transmembrane region" description="Helical" evidence="13">
    <location>
        <begin position="61"/>
        <end position="79"/>
    </location>
</feature>
<dbReference type="Pfam" id="PF02518">
    <property type="entry name" value="HATPase_c"/>
    <property type="match status" value="1"/>
</dbReference>
<keyword evidence="6 13" id="KW-0812">Transmembrane</keyword>
<evidence type="ECO:0000256" key="10">
    <source>
        <dbReference type="ARBA" id="ARBA00022989"/>
    </source>
</evidence>
<dbReference type="CDD" id="cd00082">
    <property type="entry name" value="HisKA"/>
    <property type="match status" value="1"/>
</dbReference>
<dbReference type="InterPro" id="IPR005467">
    <property type="entry name" value="His_kinase_dom"/>
</dbReference>
<keyword evidence="12 13" id="KW-0472">Membrane</keyword>
<feature type="transmembrane region" description="Helical" evidence="13">
    <location>
        <begin position="91"/>
        <end position="110"/>
    </location>
</feature>
<evidence type="ECO:0000256" key="3">
    <source>
        <dbReference type="ARBA" id="ARBA00012438"/>
    </source>
</evidence>
<dbReference type="PROSITE" id="PS50109">
    <property type="entry name" value="HIS_KIN"/>
    <property type="match status" value="1"/>
</dbReference>
<dbReference type="GO" id="GO:0005886">
    <property type="term" value="C:plasma membrane"/>
    <property type="evidence" value="ECO:0007669"/>
    <property type="project" value="TreeGrafter"/>
</dbReference>
<dbReference type="STRING" id="1121306.SAMN02745196_02265"/>
<dbReference type="OrthoDB" id="9806130at2"/>
<dbReference type="SUPFAM" id="SSF55781">
    <property type="entry name" value="GAF domain-like"/>
    <property type="match status" value="1"/>
</dbReference>
<evidence type="ECO:0000256" key="13">
    <source>
        <dbReference type="SAM" id="Phobius"/>
    </source>
</evidence>
<dbReference type="Pfam" id="PF00512">
    <property type="entry name" value="HisKA"/>
    <property type="match status" value="1"/>
</dbReference>
<name>A0A1M5XJC6_9CLOT</name>
<dbReference type="Pfam" id="PF13493">
    <property type="entry name" value="DUF4118"/>
    <property type="match status" value="1"/>
</dbReference>
<evidence type="ECO:0000313" key="15">
    <source>
        <dbReference type="EMBL" id="SHH99373.1"/>
    </source>
</evidence>
<dbReference type="Gene3D" id="3.30.565.10">
    <property type="entry name" value="Histidine kinase-like ATPase, C-terminal domain"/>
    <property type="match status" value="1"/>
</dbReference>
<keyword evidence="7" id="KW-0547">Nucleotide-binding</keyword>
<dbReference type="GO" id="GO:0005524">
    <property type="term" value="F:ATP binding"/>
    <property type="evidence" value="ECO:0007669"/>
    <property type="project" value="UniProtKB-KW"/>
</dbReference>
<dbReference type="AlphaFoldDB" id="A0A1M5XJC6"/>
<evidence type="ECO:0000256" key="11">
    <source>
        <dbReference type="ARBA" id="ARBA00023012"/>
    </source>
</evidence>
<evidence type="ECO:0000256" key="6">
    <source>
        <dbReference type="ARBA" id="ARBA00022692"/>
    </source>
</evidence>
<dbReference type="InterPro" id="IPR029016">
    <property type="entry name" value="GAF-like_dom_sf"/>
</dbReference>
<dbReference type="InterPro" id="IPR036890">
    <property type="entry name" value="HATPase_C_sf"/>
</dbReference>
<accession>A0A1M5XJC6</accession>
<dbReference type="InterPro" id="IPR036097">
    <property type="entry name" value="HisK_dim/P_sf"/>
</dbReference>
<dbReference type="InterPro" id="IPR038318">
    <property type="entry name" value="KdpD_sf"/>
</dbReference>
<proteinExistence type="predicted"/>
<dbReference type="InterPro" id="IPR003594">
    <property type="entry name" value="HATPase_dom"/>
</dbReference>
<dbReference type="PANTHER" id="PTHR45569">
    <property type="entry name" value="SENSOR PROTEIN KDPD"/>
    <property type="match status" value="1"/>
</dbReference>
<dbReference type="InterPro" id="IPR025201">
    <property type="entry name" value="KdpD_TM"/>
</dbReference>
<evidence type="ECO:0000256" key="2">
    <source>
        <dbReference type="ARBA" id="ARBA00004141"/>
    </source>
</evidence>
<evidence type="ECO:0000256" key="9">
    <source>
        <dbReference type="ARBA" id="ARBA00022840"/>
    </source>
</evidence>
<dbReference type="Proteomes" id="UP000184526">
    <property type="component" value="Unassembled WGS sequence"/>
</dbReference>
<feature type="transmembrane region" description="Helical" evidence="13">
    <location>
        <begin position="12"/>
        <end position="33"/>
    </location>
</feature>
<comment type="catalytic activity">
    <reaction evidence="1">
        <text>ATP + protein L-histidine = ADP + protein N-phospho-L-histidine.</text>
        <dbReference type="EC" id="2.7.13.3"/>
    </reaction>
</comment>
<comment type="subcellular location">
    <subcellularLocation>
        <location evidence="2">Membrane</location>
        <topology evidence="2">Multi-pass membrane protein</topology>
    </subcellularLocation>
</comment>
<dbReference type="EMBL" id="FQXP01000008">
    <property type="protein sequence ID" value="SHH99373.1"/>
    <property type="molecule type" value="Genomic_DNA"/>
</dbReference>
<dbReference type="Gene3D" id="1.20.120.620">
    <property type="entry name" value="Backbone structure of the membrane domain of e. Coli histidine kinase receptor kdpd"/>
    <property type="match status" value="1"/>
</dbReference>
<dbReference type="SMART" id="SM00387">
    <property type="entry name" value="HATPase_c"/>
    <property type="match status" value="1"/>
</dbReference>
<evidence type="ECO:0000256" key="8">
    <source>
        <dbReference type="ARBA" id="ARBA00022777"/>
    </source>
</evidence>
<keyword evidence="5" id="KW-0808">Transferase</keyword>
<dbReference type="FunFam" id="3.30.565.10:FF:000006">
    <property type="entry name" value="Sensor histidine kinase WalK"/>
    <property type="match status" value="1"/>
</dbReference>
<feature type="domain" description="Histidine kinase" evidence="14">
    <location>
        <begin position="289"/>
        <end position="504"/>
    </location>
</feature>
<dbReference type="GO" id="GO:0000155">
    <property type="term" value="F:phosphorelay sensor kinase activity"/>
    <property type="evidence" value="ECO:0007669"/>
    <property type="project" value="InterPro"/>
</dbReference>
<evidence type="ECO:0000256" key="12">
    <source>
        <dbReference type="ARBA" id="ARBA00023136"/>
    </source>
</evidence>
<dbReference type="SUPFAM" id="SSF47384">
    <property type="entry name" value="Homodimeric domain of signal transducing histidine kinase"/>
    <property type="match status" value="1"/>
</dbReference>
<evidence type="ECO:0000313" key="16">
    <source>
        <dbReference type="Proteomes" id="UP000184526"/>
    </source>
</evidence>
<evidence type="ECO:0000256" key="7">
    <source>
        <dbReference type="ARBA" id="ARBA00022741"/>
    </source>
</evidence>
<keyword evidence="4" id="KW-0597">Phosphoprotein</keyword>
<evidence type="ECO:0000256" key="1">
    <source>
        <dbReference type="ARBA" id="ARBA00000085"/>
    </source>
</evidence>
<protein>
    <recommendedName>
        <fullName evidence="3">histidine kinase</fullName>
        <ecNumber evidence="3">2.7.13.3</ecNumber>
    </recommendedName>
</protein>
<organism evidence="15 16">
    <name type="scientific">Clostridium collagenovorans DSM 3089</name>
    <dbReference type="NCBI Taxonomy" id="1121306"/>
    <lineage>
        <taxon>Bacteria</taxon>
        <taxon>Bacillati</taxon>
        <taxon>Bacillota</taxon>
        <taxon>Clostridia</taxon>
        <taxon>Eubacteriales</taxon>
        <taxon>Clostridiaceae</taxon>
        <taxon>Clostridium</taxon>
    </lineage>
</organism>
<dbReference type="SUPFAM" id="SSF55874">
    <property type="entry name" value="ATPase domain of HSP90 chaperone/DNA topoisomerase II/histidine kinase"/>
    <property type="match status" value="1"/>
</dbReference>
<keyword evidence="11" id="KW-0902">Two-component regulatory system</keyword>
<gene>
    <name evidence="15" type="ORF">SAMN02745196_02265</name>
</gene>
<dbReference type="EC" id="2.7.13.3" evidence="3"/>
<dbReference type="InterPro" id="IPR004358">
    <property type="entry name" value="Sig_transdc_His_kin-like_C"/>
</dbReference>
<keyword evidence="10 13" id="KW-1133">Transmembrane helix</keyword>
<keyword evidence="8 15" id="KW-0418">Kinase</keyword>
<dbReference type="CDD" id="cd00075">
    <property type="entry name" value="HATPase"/>
    <property type="match status" value="1"/>
</dbReference>
<dbReference type="InterPro" id="IPR052023">
    <property type="entry name" value="Histidine_kinase_KdpD"/>
</dbReference>
<reference evidence="15 16" key="1">
    <citation type="submission" date="2016-11" db="EMBL/GenBank/DDBJ databases">
        <authorList>
            <person name="Jaros S."/>
            <person name="Januszkiewicz K."/>
            <person name="Wedrychowicz H."/>
        </authorList>
    </citation>
    <scope>NUCLEOTIDE SEQUENCE [LARGE SCALE GENOMIC DNA]</scope>
    <source>
        <strain evidence="15 16">DSM 3089</strain>
    </source>
</reference>